<comment type="similarity">
    <text evidence="3 7">Belongs to the alanine racemase family.</text>
</comment>
<dbReference type="SUPFAM" id="SSF50621">
    <property type="entry name" value="Alanine racemase C-terminal domain-like"/>
    <property type="match status" value="1"/>
</dbReference>
<feature type="binding site" evidence="7">
    <location>
        <position position="316"/>
    </location>
    <ligand>
        <name>substrate</name>
    </ligand>
</feature>
<sequence length="378" mass="40092">MDVAAQWAGGALTIDLGAIAANYRQLTRTLTQNGAKTLCAAAIKADAYGLGASRVAPVLEQAGCRHFFVAHLSEGAALRSIISRDIPIFVLHGPPPGTSEDLLEAGLTPVLNSPEQLEEWQTLARKRERRLPAAIQLDSGMARFGLTAETITALADNPDSYAGIDPMLVMSHLACADTPESPANVAQLEAFRRLSALLPEAPRSLSASSGIFLGPDWHFDLVRPGAALYGINPTPGQPNPMTPVVRLQARVIQTRTIPEGQSVGYGALFTAHRPTRVALLGIGYGDGFHRSTSNRGRAVLSSHPDVHLPIIGRVSMDSLAIDITDLGEIPVPPGTALDLIGPHNTLEDAADAAGTIGYEILTDLGGRYHRSYVSYQPA</sequence>
<evidence type="ECO:0000256" key="2">
    <source>
        <dbReference type="ARBA" id="ARBA00001933"/>
    </source>
</evidence>
<accession>A0ABX0K2M0</accession>
<evidence type="ECO:0000256" key="4">
    <source>
        <dbReference type="ARBA" id="ARBA00013089"/>
    </source>
</evidence>
<comment type="catalytic activity">
    <reaction evidence="1 7">
        <text>L-alanine = D-alanine</text>
        <dbReference type="Rhea" id="RHEA:20249"/>
        <dbReference type="ChEBI" id="CHEBI:57416"/>
        <dbReference type="ChEBI" id="CHEBI:57972"/>
        <dbReference type="EC" id="5.1.1.1"/>
    </reaction>
</comment>
<feature type="active site" description="Proton acceptor; specific for D-alanine" evidence="7">
    <location>
        <position position="44"/>
    </location>
</feature>
<proteinExistence type="inferred from homology"/>
<evidence type="ECO:0000313" key="10">
    <source>
        <dbReference type="Proteomes" id="UP000631653"/>
    </source>
</evidence>
<comment type="pathway">
    <text evidence="7">Amino-acid biosynthesis; D-alanine biosynthesis; D-alanine from L-alanine: step 1/1.</text>
</comment>
<dbReference type="GO" id="GO:0008784">
    <property type="term" value="F:alanine racemase activity"/>
    <property type="evidence" value="ECO:0007669"/>
    <property type="project" value="UniProtKB-EC"/>
</dbReference>
<feature type="active site" description="Proton acceptor; specific for L-alanine" evidence="7">
    <location>
        <position position="265"/>
    </location>
</feature>
<dbReference type="InterPro" id="IPR009006">
    <property type="entry name" value="Ala_racemase/Decarboxylase_C"/>
</dbReference>
<dbReference type="Gene3D" id="2.40.37.10">
    <property type="entry name" value="Lyase, Ornithine Decarboxylase, Chain A, domain 1"/>
    <property type="match status" value="1"/>
</dbReference>
<feature type="binding site" evidence="7">
    <location>
        <position position="143"/>
    </location>
    <ligand>
        <name>substrate</name>
    </ligand>
</feature>
<reference evidence="9 10" key="1">
    <citation type="journal article" date="2020" name="Int. J. Syst. Evol. Microbiol.">
        <title>Novel acetic acid bacteria from cider fermentations: Acetobacter conturbans sp. nov. and Acetobacter fallax sp. nov.</title>
        <authorList>
            <person name="Sombolestani A.S."/>
            <person name="Cleenwerck I."/>
            <person name="Cnockaert M."/>
            <person name="Borremans W."/>
            <person name="Wieme A.D."/>
            <person name="De Vuyst L."/>
            <person name="Vandamme P."/>
        </authorList>
    </citation>
    <scope>NUCLEOTIDE SEQUENCE [LARGE SCALE GENOMIC DNA]</scope>
    <source>
        <strain evidence="9 10">LMG 1627</strain>
    </source>
</reference>
<dbReference type="Proteomes" id="UP000631653">
    <property type="component" value="Unassembled WGS sequence"/>
</dbReference>
<name>A0ABX0K2M0_9PROT</name>
<dbReference type="Pfam" id="PF00842">
    <property type="entry name" value="Ala_racemase_C"/>
    <property type="match status" value="1"/>
</dbReference>
<evidence type="ECO:0000256" key="5">
    <source>
        <dbReference type="ARBA" id="ARBA00022898"/>
    </source>
</evidence>
<evidence type="ECO:0000259" key="8">
    <source>
        <dbReference type="SMART" id="SM01005"/>
    </source>
</evidence>
<gene>
    <name evidence="9" type="primary">alr</name>
    <name evidence="9" type="ORF">GOB81_15235</name>
</gene>
<evidence type="ECO:0000313" key="9">
    <source>
        <dbReference type="EMBL" id="NHN89954.1"/>
    </source>
</evidence>
<keyword evidence="5 7" id="KW-0663">Pyridoxal phosphate</keyword>
<dbReference type="HAMAP" id="MF_01201">
    <property type="entry name" value="Ala_racemase"/>
    <property type="match status" value="1"/>
</dbReference>
<dbReference type="PROSITE" id="PS00395">
    <property type="entry name" value="ALANINE_RACEMASE"/>
    <property type="match status" value="1"/>
</dbReference>
<dbReference type="InterPro" id="IPR029066">
    <property type="entry name" value="PLP-binding_barrel"/>
</dbReference>
<dbReference type="InterPro" id="IPR020622">
    <property type="entry name" value="Ala_racemase_pyridoxalP-BS"/>
</dbReference>
<comment type="function">
    <text evidence="7">Catalyzes the interconversion of L-alanine and D-alanine. May also act on other amino acids.</text>
</comment>
<evidence type="ECO:0000256" key="1">
    <source>
        <dbReference type="ARBA" id="ARBA00000316"/>
    </source>
</evidence>
<dbReference type="InterPro" id="IPR001608">
    <property type="entry name" value="Ala_racemase_N"/>
</dbReference>
<keyword evidence="10" id="KW-1185">Reference proteome</keyword>
<dbReference type="Gene3D" id="3.20.20.10">
    <property type="entry name" value="Alanine racemase"/>
    <property type="match status" value="1"/>
</dbReference>
<dbReference type="PRINTS" id="PR00992">
    <property type="entry name" value="ALARACEMASE"/>
</dbReference>
<dbReference type="PANTHER" id="PTHR30511:SF0">
    <property type="entry name" value="ALANINE RACEMASE, CATABOLIC-RELATED"/>
    <property type="match status" value="1"/>
</dbReference>
<dbReference type="SMART" id="SM01005">
    <property type="entry name" value="Ala_racemase_C"/>
    <property type="match status" value="1"/>
</dbReference>
<dbReference type="PANTHER" id="PTHR30511">
    <property type="entry name" value="ALANINE RACEMASE"/>
    <property type="match status" value="1"/>
</dbReference>
<keyword evidence="6 7" id="KW-0413">Isomerase</keyword>
<dbReference type="InterPro" id="IPR011079">
    <property type="entry name" value="Ala_racemase_C"/>
</dbReference>
<comment type="cofactor">
    <cofactor evidence="2 7">
        <name>pyridoxal 5'-phosphate</name>
        <dbReference type="ChEBI" id="CHEBI:597326"/>
    </cofactor>
</comment>
<dbReference type="SUPFAM" id="SSF51419">
    <property type="entry name" value="PLP-binding barrel"/>
    <property type="match status" value="1"/>
</dbReference>
<dbReference type="Pfam" id="PF01168">
    <property type="entry name" value="Ala_racemase_N"/>
    <property type="match status" value="1"/>
</dbReference>
<dbReference type="RefSeq" id="WP_173571200.1">
    <property type="nucleotide sequence ID" value="NZ_WOSY01000023.1"/>
</dbReference>
<evidence type="ECO:0000256" key="6">
    <source>
        <dbReference type="ARBA" id="ARBA00023235"/>
    </source>
</evidence>
<dbReference type="NCBIfam" id="TIGR00492">
    <property type="entry name" value="alr"/>
    <property type="match status" value="1"/>
</dbReference>
<evidence type="ECO:0000256" key="7">
    <source>
        <dbReference type="HAMAP-Rule" id="MF_01201"/>
    </source>
</evidence>
<feature type="domain" description="Alanine racemase C-terminal" evidence="8">
    <location>
        <begin position="244"/>
        <end position="373"/>
    </location>
</feature>
<protein>
    <recommendedName>
        <fullName evidence="4 7">Alanine racemase</fullName>
        <ecNumber evidence="4 7">5.1.1.1</ecNumber>
    </recommendedName>
</protein>
<dbReference type="EC" id="5.1.1.1" evidence="4 7"/>
<dbReference type="CDD" id="cd00430">
    <property type="entry name" value="PLPDE_III_AR"/>
    <property type="match status" value="1"/>
</dbReference>
<evidence type="ECO:0000256" key="3">
    <source>
        <dbReference type="ARBA" id="ARBA00007880"/>
    </source>
</evidence>
<dbReference type="InterPro" id="IPR000821">
    <property type="entry name" value="Ala_racemase"/>
</dbReference>
<dbReference type="EMBL" id="WOSY01000023">
    <property type="protein sequence ID" value="NHN89954.1"/>
    <property type="molecule type" value="Genomic_DNA"/>
</dbReference>
<feature type="modified residue" description="N6-(pyridoxal phosphate)lysine" evidence="7">
    <location>
        <position position="44"/>
    </location>
</feature>
<comment type="caution">
    <text evidence="9">The sequence shown here is derived from an EMBL/GenBank/DDBJ whole genome shotgun (WGS) entry which is preliminary data.</text>
</comment>
<organism evidence="9 10">
    <name type="scientific">Acetobacter conturbans</name>
    <dbReference type="NCBI Taxonomy" id="1737472"/>
    <lineage>
        <taxon>Bacteria</taxon>
        <taxon>Pseudomonadati</taxon>
        <taxon>Pseudomonadota</taxon>
        <taxon>Alphaproteobacteria</taxon>
        <taxon>Acetobacterales</taxon>
        <taxon>Acetobacteraceae</taxon>
        <taxon>Acetobacter</taxon>
    </lineage>
</organism>